<protein>
    <submittedName>
        <fullName evidence="1">Uncharacterized protein</fullName>
    </submittedName>
</protein>
<accession>A0A1R0Y033</accession>
<dbReference type="EMBL" id="MPTC01000009">
    <property type="protein sequence ID" value="OMD40703.1"/>
    <property type="molecule type" value="Genomic_DNA"/>
</dbReference>
<evidence type="ECO:0000313" key="1">
    <source>
        <dbReference type="EMBL" id="OMD40703.1"/>
    </source>
</evidence>
<dbReference type="Proteomes" id="UP000187439">
    <property type="component" value="Unassembled WGS sequence"/>
</dbReference>
<organism evidence="1 2">
    <name type="scientific">Paenibacillus odorifer</name>
    <dbReference type="NCBI Taxonomy" id="189426"/>
    <lineage>
        <taxon>Bacteria</taxon>
        <taxon>Bacillati</taxon>
        <taxon>Bacillota</taxon>
        <taxon>Bacilli</taxon>
        <taxon>Bacillales</taxon>
        <taxon>Paenibacillaceae</taxon>
        <taxon>Paenibacillus</taxon>
    </lineage>
</organism>
<dbReference type="AlphaFoldDB" id="A0A1R0Y033"/>
<evidence type="ECO:0000313" key="2">
    <source>
        <dbReference type="Proteomes" id="UP000187439"/>
    </source>
</evidence>
<name>A0A1R0Y033_9BACL</name>
<proteinExistence type="predicted"/>
<sequence>MEDLINQASWGQNMMSVKRKLIEYKKKGLLFFEEDLSVIASHKKIEVYLYSQPSPKTKINAFPVPGEYFAHHYSNNWVDQEQILRSCFEKYYSQEINDGVGFSHYKNYIGEEFVWFYVRSEGSEINNE</sequence>
<comment type="caution">
    <text evidence="1">The sequence shown here is derived from an EMBL/GenBank/DDBJ whole genome shotgun (WGS) entry which is preliminary data.</text>
</comment>
<reference evidence="1 2" key="1">
    <citation type="submission" date="2016-10" db="EMBL/GenBank/DDBJ databases">
        <title>Paenibacillus species isolates.</title>
        <authorList>
            <person name="Beno S.M."/>
        </authorList>
    </citation>
    <scope>NUCLEOTIDE SEQUENCE [LARGE SCALE GENOMIC DNA]</scope>
    <source>
        <strain evidence="1 2">FSL H7-0710</strain>
    </source>
</reference>
<gene>
    <name evidence="1" type="ORF">BSK52_12600</name>
</gene>